<name>A0A9X3NDP2_9ACTN</name>
<dbReference type="InterPro" id="IPR029039">
    <property type="entry name" value="Flavoprotein-like_sf"/>
</dbReference>
<dbReference type="AlphaFoldDB" id="A0A9X3NDP2"/>
<keyword evidence="3" id="KW-0560">Oxidoreductase</keyword>
<dbReference type="Pfam" id="PF03358">
    <property type="entry name" value="FMN_red"/>
    <property type="match status" value="1"/>
</dbReference>
<reference evidence="5" key="1">
    <citation type="submission" date="2022-10" db="EMBL/GenBank/DDBJ databases">
        <title>The WGS of Solirubrobacter phytolaccae KCTC 29190.</title>
        <authorList>
            <person name="Jiang Z."/>
        </authorList>
    </citation>
    <scope>NUCLEOTIDE SEQUENCE</scope>
    <source>
        <strain evidence="5">KCTC 29190</strain>
    </source>
</reference>
<dbReference type="GO" id="GO:0016491">
    <property type="term" value="F:oxidoreductase activity"/>
    <property type="evidence" value="ECO:0007669"/>
    <property type="project" value="UniProtKB-KW"/>
</dbReference>
<dbReference type="PANTHER" id="PTHR43408:SF2">
    <property type="entry name" value="FMN REDUCTASE (NADPH)"/>
    <property type="match status" value="1"/>
</dbReference>
<keyword evidence="1" id="KW-0285">Flavoprotein</keyword>
<dbReference type="Gene3D" id="3.40.50.360">
    <property type="match status" value="1"/>
</dbReference>
<dbReference type="EMBL" id="JAPDDP010000069">
    <property type="protein sequence ID" value="MDA0184141.1"/>
    <property type="molecule type" value="Genomic_DNA"/>
</dbReference>
<dbReference type="Proteomes" id="UP001147653">
    <property type="component" value="Unassembled WGS sequence"/>
</dbReference>
<accession>A0A9X3NDP2</accession>
<evidence type="ECO:0000313" key="5">
    <source>
        <dbReference type="EMBL" id="MDA0184141.1"/>
    </source>
</evidence>
<dbReference type="PANTHER" id="PTHR43408">
    <property type="entry name" value="FMN REDUCTASE (NADPH)"/>
    <property type="match status" value="1"/>
</dbReference>
<evidence type="ECO:0000256" key="1">
    <source>
        <dbReference type="ARBA" id="ARBA00022630"/>
    </source>
</evidence>
<gene>
    <name evidence="5" type="ORF">OJ997_27780</name>
</gene>
<protein>
    <submittedName>
        <fullName evidence="5">NAD(P)H-dependent oxidoreductase</fullName>
    </submittedName>
</protein>
<evidence type="ECO:0000256" key="2">
    <source>
        <dbReference type="ARBA" id="ARBA00022643"/>
    </source>
</evidence>
<keyword evidence="2" id="KW-0288">FMN</keyword>
<evidence type="ECO:0000259" key="4">
    <source>
        <dbReference type="Pfam" id="PF03358"/>
    </source>
</evidence>
<proteinExistence type="predicted"/>
<evidence type="ECO:0000313" key="6">
    <source>
        <dbReference type="Proteomes" id="UP001147653"/>
    </source>
</evidence>
<dbReference type="SUPFAM" id="SSF52218">
    <property type="entry name" value="Flavoproteins"/>
    <property type="match status" value="1"/>
</dbReference>
<organism evidence="5 6">
    <name type="scientific">Solirubrobacter phytolaccae</name>
    <dbReference type="NCBI Taxonomy" id="1404360"/>
    <lineage>
        <taxon>Bacteria</taxon>
        <taxon>Bacillati</taxon>
        <taxon>Actinomycetota</taxon>
        <taxon>Thermoleophilia</taxon>
        <taxon>Solirubrobacterales</taxon>
        <taxon>Solirubrobacteraceae</taxon>
        <taxon>Solirubrobacter</taxon>
    </lineage>
</organism>
<keyword evidence="6" id="KW-1185">Reference proteome</keyword>
<evidence type="ECO:0000256" key="3">
    <source>
        <dbReference type="ARBA" id="ARBA00023002"/>
    </source>
</evidence>
<sequence length="186" mass="19186">MSIVAIIGSATPPGRLRRAVAEALDRSPAETQLFDLAEHPLPFAGSAHFEAPILDAVATADAVLLATPVYRGTYTGVLKNLLDLLPVEALQGKPAAIAAMGATDHHSLGPDWHLRDTLAWFGALTLPTSAYLSSRDFTDGVPGDRGVAELDELLAGLAALADALPEGVTLGPAPLAARARATPRGG</sequence>
<dbReference type="RefSeq" id="WP_270028559.1">
    <property type="nucleotide sequence ID" value="NZ_JAPDDP010000069.1"/>
</dbReference>
<feature type="domain" description="NADPH-dependent FMN reductase-like" evidence="4">
    <location>
        <begin position="1"/>
        <end position="134"/>
    </location>
</feature>
<dbReference type="InterPro" id="IPR005025">
    <property type="entry name" value="FMN_Rdtase-like_dom"/>
</dbReference>
<dbReference type="InterPro" id="IPR051814">
    <property type="entry name" value="NAD(P)H-dep_FMN_reductase"/>
</dbReference>
<comment type="caution">
    <text evidence="5">The sequence shown here is derived from an EMBL/GenBank/DDBJ whole genome shotgun (WGS) entry which is preliminary data.</text>
</comment>